<name>A0A7I7QNV8_9MYCO</name>
<organism evidence="1 2">
    <name type="scientific">Mycolicibacterium sediminis</name>
    <dbReference type="NCBI Taxonomy" id="1286180"/>
    <lineage>
        <taxon>Bacteria</taxon>
        <taxon>Bacillati</taxon>
        <taxon>Actinomycetota</taxon>
        <taxon>Actinomycetes</taxon>
        <taxon>Mycobacteriales</taxon>
        <taxon>Mycobacteriaceae</taxon>
        <taxon>Mycolicibacterium</taxon>
    </lineage>
</organism>
<protein>
    <submittedName>
        <fullName evidence="1">Uncharacterized protein</fullName>
    </submittedName>
</protein>
<dbReference type="Proteomes" id="UP000467193">
    <property type="component" value="Chromosome"/>
</dbReference>
<dbReference type="KEGG" id="msei:MSEDJ_20970"/>
<keyword evidence="2" id="KW-1185">Reference proteome</keyword>
<accession>A0A7I7QNV8</accession>
<gene>
    <name evidence="1" type="ORF">MSEDJ_20970</name>
</gene>
<proteinExistence type="predicted"/>
<reference evidence="1 2" key="1">
    <citation type="journal article" date="2019" name="Emerg. Microbes Infect.">
        <title>Comprehensive subspecies identification of 175 nontuberculous mycobacteria species based on 7547 genomic profiles.</title>
        <authorList>
            <person name="Matsumoto Y."/>
            <person name="Kinjo T."/>
            <person name="Motooka D."/>
            <person name="Nabeya D."/>
            <person name="Jung N."/>
            <person name="Uechi K."/>
            <person name="Horii T."/>
            <person name="Iida T."/>
            <person name="Fujita J."/>
            <person name="Nakamura S."/>
        </authorList>
    </citation>
    <scope>NUCLEOTIDE SEQUENCE [LARGE SCALE GENOMIC DNA]</scope>
    <source>
        <strain evidence="1 2">JCM 17899</strain>
    </source>
</reference>
<evidence type="ECO:0000313" key="2">
    <source>
        <dbReference type="Proteomes" id="UP000467193"/>
    </source>
</evidence>
<sequence length="125" mass="13461">MTRKSLPNSDFAAVAHQDHDLRRDGLEFGEQPRPAGHHLEPARRLVQPSAAALRAGELEVLDGVGDVQRLPGDARSVECLVQHPSRRSDERGAGPVLVITGLFAHQHHPRGGGTVAEHDLVGVLI</sequence>
<evidence type="ECO:0000313" key="1">
    <source>
        <dbReference type="EMBL" id="BBY28001.1"/>
    </source>
</evidence>
<dbReference type="AlphaFoldDB" id="A0A7I7QNV8"/>
<dbReference type="EMBL" id="AP022588">
    <property type="protein sequence ID" value="BBY28001.1"/>
    <property type="molecule type" value="Genomic_DNA"/>
</dbReference>